<dbReference type="EMBL" id="QEKY01000008">
    <property type="protein sequence ID" value="PVZ09824.1"/>
    <property type="molecule type" value="Genomic_DNA"/>
</dbReference>
<protein>
    <submittedName>
        <fullName evidence="3">Putative secreted protein (Por secretion system target)</fullName>
    </submittedName>
</protein>
<feature type="chain" id="PRO_5015674261" evidence="1">
    <location>
        <begin position="24"/>
        <end position="386"/>
    </location>
</feature>
<reference evidence="3 4" key="1">
    <citation type="submission" date="2018-04" db="EMBL/GenBank/DDBJ databases">
        <title>Genomic Encyclopedia of Type Strains, Phase IV (KMG-IV): sequencing the most valuable type-strain genomes for metagenomic binning, comparative biology and taxonomic classification.</title>
        <authorList>
            <person name="Goeker M."/>
        </authorList>
    </citation>
    <scope>NUCLEOTIDE SEQUENCE [LARGE SCALE GENOMIC DNA]</scope>
    <source>
        <strain evidence="3 4">DSM 28520</strain>
    </source>
</reference>
<dbReference type="NCBIfam" id="TIGR04183">
    <property type="entry name" value="Por_Secre_tail"/>
    <property type="match status" value="1"/>
</dbReference>
<dbReference type="GeneID" id="94550795"/>
<keyword evidence="4" id="KW-1185">Reference proteome</keyword>
<feature type="signal peptide" evidence="1">
    <location>
        <begin position="1"/>
        <end position="23"/>
    </location>
</feature>
<accession>A0A2U1FCE2</accession>
<keyword evidence="1" id="KW-0732">Signal</keyword>
<evidence type="ECO:0000313" key="3">
    <source>
        <dbReference type="EMBL" id="PVZ09824.1"/>
    </source>
</evidence>
<dbReference type="RefSeq" id="WP_116679330.1">
    <property type="nucleotide sequence ID" value="NZ_JBGXZY010000065.1"/>
</dbReference>
<dbReference type="AlphaFoldDB" id="A0A2U1FCE2"/>
<evidence type="ECO:0000313" key="4">
    <source>
        <dbReference type="Proteomes" id="UP000245462"/>
    </source>
</evidence>
<gene>
    <name evidence="3" type="ORF">C7382_10812</name>
</gene>
<organism evidence="3 4">
    <name type="scientific">Porphyromonas loveana</name>
    <dbReference type="NCBI Taxonomy" id="1884669"/>
    <lineage>
        <taxon>Bacteria</taxon>
        <taxon>Pseudomonadati</taxon>
        <taxon>Bacteroidota</taxon>
        <taxon>Bacteroidia</taxon>
        <taxon>Bacteroidales</taxon>
        <taxon>Porphyromonadaceae</taxon>
        <taxon>Porphyromonas</taxon>
    </lineage>
</organism>
<comment type="caution">
    <text evidence="3">The sequence shown here is derived from an EMBL/GenBank/DDBJ whole genome shotgun (WGS) entry which is preliminary data.</text>
</comment>
<proteinExistence type="predicted"/>
<dbReference type="InterPro" id="IPR026444">
    <property type="entry name" value="Secre_tail"/>
</dbReference>
<dbReference type="Pfam" id="PF18962">
    <property type="entry name" value="Por_Secre_tail"/>
    <property type="match status" value="1"/>
</dbReference>
<dbReference type="Proteomes" id="UP000245462">
    <property type="component" value="Unassembled WGS sequence"/>
</dbReference>
<feature type="domain" description="Secretion system C-terminal sorting" evidence="2">
    <location>
        <begin position="318"/>
        <end position="379"/>
    </location>
</feature>
<evidence type="ECO:0000259" key="2">
    <source>
        <dbReference type="Pfam" id="PF18962"/>
    </source>
</evidence>
<dbReference type="OrthoDB" id="614723at2"/>
<name>A0A2U1FCE2_9PORP</name>
<sequence>MKRILLSFLLMLAVCATVETLQAQSGNNVRYRLDRIASSDDQDTYDYSYVNDVTPTAISHSKGEQIQSVDSLFYDENGRLSQVRFYSVNPTTNALELFSVEDYLYVQGNLLIRSTRKSLESEEIIKTVNYYYGCGATSPFEMTIETIDGYLESHTYTYENNKLASVIIMTQEGPYAPFLETGRQAYTRNAAGDPVELRDSIFVADENMWVEQFVHRYTYDANRNCIRWEVDLHGTPDYAQDFEYDTSIPAASVLFPTHEDFLHPIHPDLMRNMRTKHTTHMFGKSSDPRSIDQSYFYTDMQGGTSVADITVDARIGFYPNPATDVVRIEGAQLLHLTLYDLNGRVVRSMALTGDLAVIGVATLPRGMYIAEVKAADKTFRIKLTLK</sequence>
<evidence type="ECO:0000256" key="1">
    <source>
        <dbReference type="SAM" id="SignalP"/>
    </source>
</evidence>